<dbReference type="OMA" id="FHESHEY"/>
<name>A0A915KN18_ROMCU</name>
<dbReference type="SUPFAM" id="SSF46785">
    <property type="entry name" value="Winged helix' DNA-binding domain"/>
    <property type="match status" value="1"/>
</dbReference>
<accession>A0A915KN18</accession>
<dbReference type="WBParaSite" id="nRc.2.0.1.t39162-RA">
    <property type="protein sequence ID" value="nRc.2.0.1.t39162-RA"/>
    <property type="gene ID" value="nRc.2.0.1.g39162"/>
</dbReference>
<dbReference type="GO" id="GO:0043161">
    <property type="term" value="P:proteasome-mediated ubiquitin-dependent protein catabolic process"/>
    <property type="evidence" value="ECO:0007669"/>
    <property type="project" value="TreeGrafter"/>
</dbReference>
<dbReference type="Pfam" id="PF21154">
    <property type="entry name" value="RPN7_PSMD6_C"/>
    <property type="match status" value="1"/>
</dbReference>
<dbReference type="PROSITE" id="PS50250">
    <property type="entry name" value="PCI"/>
    <property type="match status" value="1"/>
</dbReference>
<evidence type="ECO:0000313" key="5">
    <source>
        <dbReference type="Proteomes" id="UP000887565"/>
    </source>
</evidence>
<organism evidence="5 6">
    <name type="scientific">Romanomermis culicivorax</name>
    <name type="common">Nematode worm</name>
    <dbReference type="NCBI Taxonomy" id="13658"/>
    <lineage>
        <taxon>Eukaryota</taxon>
        <taxon>Metazoa</taxon>
        <taxon>Ecdysozoa</taxon>
        <taxon>Nematoda</taxon>
        <taxon>Enoplea</taxon>
        <taxon>Dorylaimia</taxon>
        <taxon>Mermithida</taxon>
        <taxon>Mermithoidea</taxon>
        <taxon>Mermithidae</taxon>
        <taxon>Romanomermis</taxon>
    </lineage>
</organism>
<dbReference type="InterPro" id="IPR000717">
    <property type="entry name" value="PCI_dom"/>
</dbReference>
<dbReference type="InterPro" id="IPR019585">
    <property type="entry name" value="Rpn7/CSN1"/>
</dbReference>
<evidence type="ECO:0000256" key="3">
    <source>
        <dbReference type="ARBA" id="ARBA00022942"/>
    </source>
</evidence>
<evidence type="ECO:0000256" key="1">
    <source>
        <dbReference type="ARBA" id="ARBA00005717"/>
    </source>
</evidence>
<protein>
    <recommendedName>
        <fullName evidence="2">26S proteasome non-ATPase regulatory subunit 6</fullName>
    </recommendedName>
</protein>
<dbReference type="PANTHER" id="PTHR14145">
    <property type="entry name" value="26S PROTESOME SUBUNIT 6"/>
    <property type="match status" value="1"/>
</dbReference>
<feature type="domain" description="PCI" evidence="4">
    <location>
        <begin position="45"/>
        <end position="213"/>
    </location>
</feature>
<dbReference type="InterPro" id="IPR045135">
    <property type="entry name" value="Rpn7_N"/>
</dbReference>
<dbReference type="InterPro" id="IPR049549">
    <property type="entry name" value="RPN7_PSMD6_C"/>
</dbReference>
<evidence type="ECO:0000259" key="4">
    <source>
        <dbReference type="PROSITE" id="PS50250"/>
    </source>
</evidence>
<sequence length="241" mass="27950">MGIAQLGIDLFGIPRINNTSSRGGDWDRKNRLKAYEGLYCLSVRDFKKAADLFLDSSSTFTSTELMTYEQLVFYSVISSMLTLDRNDIREKVIKGAEIQEQLHIQKELHDYLTSLYDCNYAEFFVGLNNMEPRLKYDRFLAPHYIYYCRAMRTKAYKQLISSYSSINLKYIAELFNVTEEYIDKEFHQLIATGQLSCKIDGVSGVVETSQADTHTHKYTEFVKHSDILLNRIQKLSHVINN</sequence>
<dbReference type="AlphaFoldDB" id="A0A915KN18"/>
<dbReference type="PANTHER" id="PTHR14145:SF1">
    <property type="entry name" value="26S PROTEASOME NON-ATPASE REGULATORY SUBUNIT 6"/>
    <property type="match status" value="1"/>
</dbReference>
<dbReference type="Gene3D" id="1.25.40.570">
    <property type="match status" value="1"/>
</dbReference>
<dbReference type="Pfam" id="PF01399">
    <property type="entry name" value="PCI"/>
    <property type="match status" value="1"/>
</dbReference>
<comment type="similarity">
    <text evidence="1">Belongs to the proteasome subunit S10 family.</text>
</comment>
<proteinExistence type="inferred from homology"/>
<evidence type="ECO:0000256" key="2">
    <source>
        <dbReference type="ARBA" id="ARBA00014932"/>
    </source>
</evidence>
<dbReference type="Proteomes" id="UP000887565">
    <property type="component" value="Unplaced"/>
</dbReference>
<evidence type="ECO:0000313" key="6">
    <source>
        <dbReference type="WBParaSite" id="nRc.2.0.1.t39162-RA"/>
    </source>
</evidence>
<keyword evidence="5" id="KW-1185">Reference proteome</keyword>
<keyword evidence="3" id="KW-0647">Proteasome</keyword>
<dbReference type="SMART" id="SM00088">
    <property type="entry name" value="PINT"/>
    <property type="match status" value="1"/>
</dbReference>
<dbReference type="InterPro" id="IPR036390">
    <property type="entry name" value="WH_DNA-bd_sf"/>
</dbReference>
<dbReference type="GO" id="GO:0005838">
    <property type="term" value="C:proteasome regulatory particle"/>
    <property type="evidence" value="ECO:0007669"/>
    <property type="project" value="TreeGrafter"/>
</dbReference>
<reference evidence="6" key="1">
    <citation type="submission" date="2022-11" db="UniProtKB">
        <authorList>
            <consortium name="WormBaseParasite"/>
        </authorList>
    </citation>
    <scope>IDENTIFICATION</scope>
</reference>
<dbReference type="Pfam" id="PF10602">
    <property type="entry name" value="RPN7"/>
    <property type="match status" value="1"/>
</dbReference>